<dbReference type="STRING" id="1860102.ACCAA_20088"/>
<organism evidence="2 3">
    <name type="scientific">Candidatus Accumulibacter aalborgensis</name>
    <dbReference type="NCBI Taxonomy" id="1860102"/>
    <lineage>
        <taxon>Bacteria</taxon>
        <taxon>Pseudomonadati</taxon>
        <taxon>Pseudomonadota</taxon>
        <taxon>Betaproteobacteria</taxon>
        <taxon>Candidatus Accumulibacter</taxon>
    </lineage>
</organism>
<dbReference type="RefSeq" id="WP_186406284.1">
    <property type="nucleotide sequence ID" value="NZ_FLQX01000094.1"/>
</dbReference>
<sequence length="182" mass="18453">MTTTTPANTNKTALRASLKKEDESLAQRLLATDIPLVAAPEDQAPAAAPASQPGAEQARPRPAAAAPTRKVGASPVAEVAPTPTTTNAPAKAGKKVTAARAGAVRSADPVAAPVAAAQAQPTRRQAVVEAQPVGAQKPAKAQAKSSRVTARDAVGKKSAKAEPVKKIDKAAKQKGDKRKKKG</sequence>
<dbReference type="Proteomes" id="UP000199169">
    <property type="component" value="Unassembled WGS sequence"/>
</dbReference>
<name>A0A1A8XM29_9PROT</name>
<dbReference type="EMBL" id="FLQX01000094">
    <property type="protein sequence ID" value="SBT04998.1"/>
    <property type="molecule type" value="Genomic_DNA"/>
</dbReference>
<gene>
    <name evidence="2" type="ORF">ACCAA_20088</name>
</gene>
<accession>A0A1A8XM29</accession>
<reference evidence="2 3" key="1">
    <citation type="submission" date="2016-06" db="EMBL/GenBank/DDBJ databases">
        <authorList>
            <person name="Kjaerup R.B."/>
            <person name="Dalgaard T.S."/>
            <person name="Juul-Madsen H.R."/>
        </authorList>
    </citation>
    <scope>NUCLEOTIDE SEQUENCE [LARGE SCALE GENOMIC DNA]</scope>
    <source>
        <strain evidence="2">3</strain>
    </source>
</reference>
<evidence type="ECO:0000256" key="1">
    <source>
        <dbReference type="SAM" id="MobiDB-lite"/>
    </source>
</evidence>
<protein>
    <submittedName>
        <fullName evidence="2">Uncharacterized protein</fullName>
    </submittedName>
</protein>
<feature type="compositionally biased region" description="Low complexity" evidence="1">
    <location>
        <begin position="103"/>
        <end position="144"/>
    </location>
</feature>
<proteinExistence type="predicted"/>
<feature type="compositionally biased region" description="Basic and acidic residues" evidence="1">
    <location>
        <begin position="149"/>
        <end position="174"/>
    </location>
</feature>
<dbReference type="AlphaFoldDB" id="A0A1A8XM29"/>
<feature type="compositionally biased region" description="Low complexity" evidence="1">
    <location>
        <begin position="38"/>
        <end position="90"/>
    </location>
</feature>
<feature type="region of interest" description="Disordered" evidence="1">
    <location>
        <begin position="36"/>
        <end position="182"/>
    </location>
</feature>
<keyword evidence="3" id="KW-1185">Reference proteome</keyword>
<evidence type="ECO:0000313" key="3">
    <source>
        <dbReference type="Proteomes" id="UP000199169"/>
    </source>
</evidence>
<evidence type="ECO:0000313" key="2">
    <source>
        <dbReference type="EMBL" id="SBT04998.1"/>
    </source>
</evidence>